<keyword evidence="8" id="KW-1185">Reference proteome</keyword>
<dbReference type="OMA" id="CCEPWET"/>
<dbReference type="InterPro" id="IPR036179">
    <property type="entry name" value="Ig-like_dom_sf"/>
</dbReference>
<name>A0A673V7F7_SURSU</name>
<organism evidence="7 8">
    <name type="scientific">Suricata suricatta</name>
    <name type="common">Meerkat</name>
    <dbReference type="NCBI Taxonomy" id="37032"/>
    <lineage>
        <taxon>Eukaryota</taxon>
        <taxon>Metazoa</taxon>
        <taxon>Chordata</taxon>
        <taxon>Craniata</taxon>
        <taxon>Vertebrata</taxon>
        <taxon>Euteleostomi</taxon>
        <taxon>Mammalia</taxon>
        <taxon>Eutheria</taxon>
        <taxon>Laurasiatheria</taxon>
        <taxon>Carnivora</taxon>
        <taxon>Feliformia</taxon>
        <taxon>Herpestidae</taxon>
        <taxon>Suricata</taxon>
    </lineage>
</organism>
<reference evidence="7" key="2">
    <citation type="submission" date="2025-08" db="UniProtKB">
        <authorList>
            <consortium name="Ensembl"/>
        </authorList>
    </citation>
    <scope>IDENTIFICATION</scope>
</reference>
<keyword evidence="3" id="KW-0732">Signal</keyword>
<evidence type="ECO:0000256" key="3">
    <source>
        <dbReference type="ARBA" id="ARBA00022729"/>
    </source>
</evidence>
<reference evidence="7" key="3">
    <citation type="submission" date="2025-09" db="UniProtKB">
        <authorList>
            <consortium name="Ensembl"/>
        </authorList>
    </citation>
    <scope>IDENTIFICATION</scope>
</reference>
<dbReference type="InterPro" id="IPR013106">
    <property type="entry name" value="Ig_V-set"/>
</dbReference>
<evidence type="ECO:0000313" key="7">
    <source>
        <dbReference type="Ensembl" id="ENSSSUP00005032869.1"/>
    </source>
</evidence>
<dbReference type="CDD" id="cd05716">
    <property type="entry name" value="IgV_pIgR_like"/>
    <property type="match status" value="1"/>
</dbReference>
<dbReference type="Gene3D" id="2.60.40.10">
    <property type="entry name" value="Immunoglobulins"/>
    <property type="match status" value="1"/>
</dbReference>
<dbReference type="Pfam" id="PF07686">
    <property type="entry name" value="V-set"/>
    <property type="match status" value="1"/>
</dbReference>
<dbReference type="InterPro" id="IPR013783">
    <property type="entry name" value="Ig-like_fold"/>
</dbReference>
<dbReference type="PANTHER" id="PTHR11860">
    <property type="entry name" value="POLYMERIC-IMMUNOGLOBULIN RECEPTOR"/>
    <property type="match status" value="1"/>
</dbReference>
<dbReference type="SUPFAM" id="SSF48726">
    <property type="entry name" value="Immunoglobulin"/>
    <property type="match status" value="1"/>
</dbReference>
<evidence type="ECO:0000256" key="1">
    <source>
        <dbReference type="ARBA" id="ARBA00004370"/>
    </source>
</evidence>
<dbReference type="GO" id="GO:0005886">
    <property type="term" value="C:plasma membrane"/>
    <property type="evidence" value="ECO:0007669"/>
    <property type="project" value="TreeGrafter"/>
</dbReference>
<evidence type="ECO:0000313" key="8">
    <source>
        <dbReference type="Proteomes" id="UP000472268"/>
    </source>
</evidence>
<evidence type="ECO:0000256" key="2">
    <source>
        <dbReference type="ARBA" id="ARBA00022692"/>
    </source>
</evidence>
<keyword evidence="4" id="KW-0472">Membrane</keyword>
<sequence>ICSCALRRFLWAVSNAVSGPVRGLLTVQCRYDPGWETYKKWWCRGAEWSDCHILVTTNGSEEEAKNNHVSIKDNQKQFTFIVTMEELRWNYEDTYWCGIERYGTDLGVSVKVTIDPGKSMYKCGCVSSGPAQLRALRVLSSDFSVTQSELSHRVVDFLIFACRLLHFFMSGFCL</sequence>
<proteinExistence type="predicted"/>
<dbReference type="Proteomes" id="UP000472268">
    <property type="component" value="Chromosome 17"/>
</dbReference>
<evidence type="ECO:0000256" key="5">
    <source>
        <dbReference type="ARBA" id="ARBA00023157"/>
    </source>
</evidence>
<feature type="domain" description="Immunoglobulin V-set" evidence="6">
    <location>
        <begin position="17"/>
        <end position="109"/>
    </location>
</feature>
<dbReference type="GO" id="GO:0004888">
    <property type="term" value="F:transmembrane signaling receptor activity"/>
    <property type="evidence" value="ECO:0007669"/>
    <property type="project" value="TreeGrafter"/>
</dbReference>
<evidence type="ECO:0000256" key="4">
    <source>
        <dbReference type="ARBA" id="ARBA00023136"/>
    </source>
</evidence>
<dbReference type="InterPro" id="IPR050671">
    <property type="entry name" value="CD300_family_receptors"/>
</dbReference>
<dbReference type="Ensembl" id="ENSSSUT00005037490.1">
    <property type="protein sequence ID" value="ENSSSUP00005032869.1"/>
    <property type="gene ID" value="ENSSSUG00005021171.1"/>
</dbReference>
<protein>
    <recommendedName>
        <fullName evidence="6">Immunoglobulin V-set domain-containing protein</fullName>
    </recommendedName>
</protein>
<keyword evidence="5" id="KW-1015">Disulfide bond</keyword>
<dbReference type="FunFam" id="2.60.40.10:FF:000370">
    <property type="entry name" value="CMRF35-like molecule 1"/>
    <property type="match status" value="1"/>
</dbReference>
<accession>A0A673V7F7</accession>
<dbReference type="PANTHER" id="PTHR11860:SF114">
    <property type="entry name" value="IMMUNOGLOBULIN V-SET DOMAIN-CONTAINING PROTEIN"/>
    <property type="match status" value="1"/>
</dbReference>
<dbReference type="AlphaFoldDB" id="A0A673V7F7"/>
<evidence type="ECO:0000259" key="6">
    <source>
        <dbReference type="Pfam" id="PF07686"/>
    </source>
</evidence>
<comment type="subcellular location">
    <subcellularLocation>
        <location evidence="1">Membrane</location>
    </subcellularLocation>
</comment>
<keyword evidence="2" id="KW-0812">Transmembrane</keyword>
<reference evidence="7 8" key="1">
    <citation type="submission" date="2019-05" db="EMBL/GenBank/DDBJ databases">
        <title>A Chromosome-scale Meerkat (S. suricatta) Genome Assembly.</title>
        <authorList>
            <person name="Dudchenko O."/>
            <person name="Lieberman Aiden E."/>
            <person name="Tung J."/>
            <person name="Barreiro L.B."/>
            <person name="Clutton-Brock T.H."/>
        </authorList>
    </citation>
    <scope>NUCLEOTIDE SEQUENCE [LARGE SCALE GENOMIC DNA]</scope>
</reference>